<keyword evidence="1" id="KW-0812">Transmembrane</keyword>
<evidence type="ECO:0008006" key="4">
    <source>
        <dbReference type="Google" id="ProtNLM"/>
    </source>
</evidence>
<comment type="caution">
    <text evidence="2">The sequence shown here is derived from an EMBL/GenBank/DDBJ whole genome shotgun (WGS) entry which is preliminary data.</text>
</comment>
<proteinExistence type="predicted"/>
<keyword evidence="1" id="KW-1133">Transmembrane helix</keyword>
<feature type="transmembrane region" description="Helical" evidence="1">
    <location>
        <begin position="7"/>
        <end position="32"/>
    </location>
</feature>
<gene>
    <name evidence="2" type="ORF">COV24_03040</name>
</gene>
<dbReference type="AlphaFoldDB" id="A0A2H0RC43"/>
<dbReference type="EMBL" id="PCXU01000025">
    <property type="protein sequence ID" value="PIR43395.1"/>
    <property type="molecule type" value="Genomic_DNA"/>
</dbReference>
<dbReference type="Proteomes" id="UP000230214">
    <property type="component" value="Unassembled WGS sequence"/>
</dbReference>
<keyword evidence="1" id="KW-0472">Membrane</keyword>
<feature type="transmembrane region" description="Helical" evidence="1">
    <location>
        <begin position="38"/>
        <end position="60"/>
    </location>
</feature>
<sequence length="63" mass="6482">MSSVPCGYVLLGLLFGVFVVGIILAIGALGLAGINSGFLPFMVIGSILLIIACGLFLKILTDR</sequence>
<protein>
    <recommendedName>
        <fullName evidence="4">Major facilitator superfamily (MFS) profile domain-containing protein</fullName>
    </recommendedName>
</protein>
<evidence type="ECO:0000313" key="3">
    <source>
        <dbReference type="Proteomes" id="UP000230214"/>
    </source>
</evidence>
<evidence type="ECO:0000256" key="1">
    <source>
        <dbReference type="SAM" id="Phobius"/>
    </source>
</evidence>
<name>A0A2H0RC43_UNCKA</name>
<reference evidence="2 3" key="1">
    <citation type="submission" date="2017-09" db="EMBL/GenBank/DDBJ databases">
        <title>Depth-based differentiation of microbial function through sediment-hosted aquifers and enrichment of novel symbionts in the deep terrestrial subsurface.</title>
        <authorList>
            <person name="Probst A.J."/>
            <person name="Ladd B."/>
            <person name="Jarett J.K."/>
            <person name="Geller-Mcgrath D.E."/>
            <person name="Sieber C.M."/>
            <person name="Emerson J.B."/>
            <person name="Anantharaman K."/>
            <person name="Thomas B.C."/>
            <person name="Malmstrom R."/>
            <person name="Stieglmeier M."/>
            <person name="Klingl A."/>
            <person name="Woyke T."/>
            <person name="Ryan C.M."/>
            <person name="Banfield J.F."/>
        </authorList>
    </citation>
    <scope>NUCLEOTIDE SEQUENCE [LARGE SCALE GENOMIC DNA]</scope>
    <source>
        <strain evidence="2">CG10_big_fil_rev_8_21_14_0_10_32_10</strain>
    </source>
</reference>
<organism evidence="2 3">
    <name type="scientific">candidate division WWE3 bacterium CG10_big_fil_rev_8_21_14_0_10_32_10</name>
    <dbReference type="NCBI Taxonomy" id="1975090"/>
    <lineage>
        <taxon>Bacteria</taxon>
        <taxon>Katanobacteria</taxon>
    </lineage>
</organism>
<evidence type="ECO:0000313" key="2">
    <source>
        <dbReference type="EMBL" id="PIR43395.1"/>
    </source>
</evidence>
<accession>A0A2H0RC43</accession>